<comment type="caution">
    <text evidence="5">The sequence shown here is derived from an EMBL/GenBank/DDBJ whole genome shotgun (WGS) entry which is preliminary data.</text>
</comment>
<dbReference type="PANTHER" id="PTHR24252:SF7">
    <property type="entry name" value="HYALIN"/>
    <property type="match status" value="1"/>
</dbReference>
<dbReference type="STRING" id="1685382.AVJ23_15875"/>
<keyword evidence="1" id="KW-1015">Disulfide bond</keyword>
<dbReference type="PROSITE" id="PS00134">
    <property type="entry name" value="TRYPSIN_HIS"/>
    <property type="match status" value="1"/>
</dbReference>
<keyword evidence="2" id="KW-0645">Protease</keyword>
<dbReference type="OrthoDB" id="267336at2"/>
<dbReference type="InterPro" id="IPR033116">
    <property type="entry name" value="TRYPSIN_SER"/>
</dbReference>
<proteinExistence type="predicted"/>
<keyword evidence="2" id="KW-0378">Hydrolase</keyword>
<evidence type="ECO:0000256" key="3">
    <source>
        <dbReference type="SAM" id="SignalP"/>
    </source>
</evidence>
<keyword evidence="3" id="KW-0732">Signal</keyword>
<evidence type="ECO:0000313" key="5">
    <source>
        <dbReference type="EMBL" id="KUF09638.1"/>
    </source>
</evidence>
<sequence length="288" mass="30400">MKKSNWVTGATLGLLTFVLAGAAAAASTIECIAPKSQEPQLRIINGQAAKPGNWPFIVGLGGKGSTQAFCGGSLIASQWVLTAAHCYTGPGFEDQVVVRSIARGGQLGSQAMPIERAIRHPDYGTRADKADSELQAIVNDVMLLKLKSPAPISNSNLALLPSRRVEQTLAKLSSCAEVAGWGVTREGRPDGAKRLNRVNVKFLESVLCRRAYGSGISGQHICAGYEQGGLDSCQGDSGGPLIIRDGPNGFLQIGVVSFGKGCARAGFPGVYARVSHFRDWIFETVESN</sequence>
<keyword evidence="6" id="KW-1185">Reference proteome</keyword>
<evidence type="ECO:0000256" key="1">
    <source>
        <dbReference type="ARBA" id="ARBA00023157"/>
    </source>
</evidence>
<dbReference type="InterPro" id="IPR018114">
    <property type="entry name" value="TRYPSIN_HIS"/>
</dbReference>
<dbReference type="PANTHER" id="PTHR24252">
    <property type="entry name" value="ACROSIN-RELATED"/>
    <property type="match status" value="1"/>
</dbReference>
<dbReference type="CDD" id="cd00190">
    <property type="entry name" value="Tryp_SPc"/>
    <property type="match status" value="1"/>
</dbReference>
<evidence type="ECO:0000313" key="6">
    <source>
        <dbReference type="Proteomes" id="UP000054396"/>
    </source>
</evidence>
<accession>A0A0W7WGE0</accession>
<feature type="signal peptide" evidence="3">
    <location>
        <begin position="1"/>
        <end position="25"/>
    </location>
</feature>
<dbReference type="PROSITE" id="PS00135">
    <property type="entry name" value="TRYPSIN_SER"/>
    <property type="match status" value="1"/>
</dbReference>
<dbReference type="InterPro" id="IPR001314">
    <property type="entry name" value="Peptidase_S1A"/>
</dbReference>
<dbReference type="InterPro" id="IPR043504">
    <property type="entry name" value="Peptidase_S1_PA_chymotrypsin"/>
</dbReference>
<dbReference type="PRINTS" id="PR00722">
    <property type="entry name" value="CHYMOTRYPSIN"/>
</dbReference>
<name>A0A0W7WGE0_9RHOB</name>
<dbReference type="Gene3D" id="2.40.10.10">
    <property type="entry name" value="Trypsin-like serine proteases"/>
    <property type="match status" value="1"/>
</dbReference>
<feature type="domain" description="Peptidase S1" evidence="4">
    <location>
        <begin position="43"/>
        <end position="286"/>
    </location>
</feature>
<dbReference type="SUPFAM" id="SSF50494">
    <property type="entry name" value="Trypsin-like serine proteases"/>
    <property type="match status" value="1"/>
</dbReference>
<dbReference type="RefSeq" id="WP_058863202.1">
    <property type="nucleotide sequence ID" value="NZ_LPXO01000011.1"/>
</dbReference>
<dbReference type="GO" id="GO:0006508">
    <property type="term" value="P:proteolysis"/>
    <property type="evidence" value="ECO:0007669"/>
    <property type="project" value="UniProtKB-KW"/>
</dbReference>
<dbReference type="Pfam" id="PF00089">
    <property type="entry name" value="Trypsin"/>
    <property type="match status" value="1"/>
</dbReference>
<dbReference type="InterPro" id="IPR009003">
    <property type="entry name" value="Peptidase_S1_PA"/>
</dbReference>
<evidence type="ECO:0000256" key="2">
    <source>
        <dbReference type="RuleBase" id="RU363034"/>
    </source>
</evidence>
<feature type="chain" id="PRO_5006936277" description="Peptidase S1 domain-containing protein" evidence="3">
    <location>
        <begin position="26"/>
        <end position="288"/>
    </location>
</feature>
<dbReference type="InterPro" id="IPR001254">
    <property type="entry name" value="Trypsin_dom"/>
</dbReference>
<dbReference type="SMART" id="SM00020">
    <property type="entry name" value="Tryp_SPc"/>
    <property type="match status" value="1"/>
</dbReference>
<dbReference type="GO" id="GO:0004252">
    <property type="term" value="F:serine-type endopeptidase activity"/>
    <property type="evidence" value="ECO:0007669"/>
    <property type="project" value="InterPro"/>
</dbReference>
<dbReference type="PROSITE" id="PS50240">
    <property type="entry name" value="TRYPSIN_DOM"/>
    <property type="match status" value="1"/>
</dbReference>
<dbReference type="EMBL" id="LPXO01000011">
    <property type="protein sequence ID" value="KUF09638.1"/>
    <property type="molecule type" value="Genomic_DNA"/>
</dbReference>
<protein>
    <recommendedName>
        <fullName evidence="4">Peptidase S1 domain-containing protein</fullName>
    </recommendedName>
</protein>
<evidence type="ECO:0000259" key="4">
    <source>
        <dbReference type="PROSITE" id="PS50240"/>
    </source>
</evidence>
<keyword evidence="2" id="KW-0720">Serine protease</keyword>
<dbReference type="Proteomes" id="UP000054396">
    <property type="component" value="Unassembled WGS sequence"/>
</dbReference>
<organism evidence="5 6">
    <name type="scientific">Pseudoponticoccus marisrubri</name>
    <dbReference type="NCBI Taxonomy" id="1685382"/>
    <lineage>
        <taxon>Bacteria</taxon>
        <taxon>Pseudomonadati</taxon>
        <taxon>Pseudomonadota</taxon>
        <taxon>Alphaproteobacteria</taxon>
        <taxon>Rhodobacterales</taxon>
        <taxon>Roseobacteraceae</taxon>
        <taxon>Pseudoponticoccus</taxon>
    </lineage>
</organism>
<gene>
    <name evidence="5" type="ORF">AVJ23_15875</name>
</gene>
<reference evidence="5 6" key="1">
    <citation type="submission" date="2015-12" db="EMBL/GenBank/DDBJ databases">
        <authorList>
            <person name="Shamseldin A."/>
            <person name="Moawad H."/>
            <person name="Abd El-Rahim W.M."/>
            <person name="Sadowsky M.J."/>
        </authorList>
    </citation>
    <scope>NUCLEOTIDE SEQUENCE [LARGE SCALE GENOMIC DNA]</scope>
    <source>
        <strain evidence="5 6">SJ5A-1</strain>
    </source>
</reference>
<dbReference type="AlphaFoldDB" id="A0A0W7WGE0"/>
<dbReference type="FunFam" id="2.40.10.10:FF:000002">
    <property type="entry name" value="Transmembrane protease serine"/>
    <property type="match status" value="1"/>
</dbReference>